<dbReference type="InterPro" id="IPR001322">
    <property type="entry name" value="Lamin_tail_dom"/>
</dbReference>
<dbReference type="Proteomes" id="UP000036261">
    <property type="component" value="Unassembled WGS sequence"/>
</dbReference>
<feature type="signal peptide" evidence="5">
    <location>
        <begin position="1"/>
        <end position="17"/>
    </location>
</feature>
<dbReference type="PANTHER" id="PTHR33607:SF2">
    <property type="entry name" value="ENDONUCLEASE-1"/>
    <property type="match status" value="1"/>
</dbReference>
<dbReference type="GO" id="GO:0016787">
    <property type="term" value="F:hydrolase activity"/>
    <property type="evidence" value="ECO:0007669"/>
    <property type="project" value="UniProtKB-KW"/>
</dbReference>
<comment type="similarity">
    <text evidence="1">Belongs to the EndA/NucM nuclease family.</text>
</comment>
<evidence type="ECO:0000256" key="5">
    <source>
        <dbReference type="SAM" id="SignalP"/>
    </source>
</evidence>
<dbReference type="PROSITE" id="PS50853">
    <property type="entry name" value="FN3"/>
    <property type="match status" value="1"/>
</dbReference>
<dbReference type="PROSITE" id="PS51841">
    <property type="entry name" value="LTD"/>
    <property type="match status" value="1"/>
</dbReference>
<evidence type="ECO:0000256" key="1">
    <source>
        <dbReference type="ARBA" id="ARBA00006429"/>
    </source>
</evidence>
<accession>A0A0J7L7T3</accession>
<dbReference type="RefSeq" id="WP_048507023.1">
    <property type="nucleotide sequence ID" value="NZ_LFND01000003.1"/>
</dbReference>
<feature type="chain" id="PRO_5005290930" evidence="5">
    <location>
        <begin position="18"/>
        <end position="633"/>
    </location>
</feature>
<dbReference type="Pfam" id="PF04231">
    <property type="entry name" value="Endonuclease_1"/>
    <property type="match status" value="1"/>
</dbReference>
<evidence type="ECO:0000256" key="4">
    <source>
        <dbReference type="ARBA" id="ARBA00022801"/>
    </source>
</evidence>
<gene>
    <name evidence="8" type="ORF">ACM46_12905</name>
</gene>
<dbReference type="STRING" id="558151.ACM46_12905"/>
<dbReference type="NCBIfam" id="TIGR04183">
    <property type="entry name" value="Por_Secre_tail"/>
    <property type="match status" value="1"/>
</dbReference>
<reference evidence="8 9" key="1">
    <citation type="journal article" date="2013" name="Int. J. Syst. Evol. Microbiol.">
        <title>Chryseobacterium angstadtii sp. nov., isolated from a newt tank.</title>
        <authorList>
            <person name="Kirk K.E."/>
            <person name="Hoffman J.A."/>
            <person name="Smith K.A."/>
            <person name="Strahan B.L."/>
            <person name="Failor K.C."/>
            <person name="Krebs J.E."/>
            <person name="Gale A.N."/>
            <person name="Do T.D."/>
            <person name="Sontag T.C."/>
            <person name="Batties A.M."/>
            <person name="Mistiszyn K."/>
            <person name="Newman J.D."/>
        </authorList>
    </citation>
    <scope>NUCLEOTIDE SEQUENCE [LARGE SCALE GENOMIC DNA]</scope>
    <source>
        <strain evidence="8 9">KM</strain>
    </source>
</reference>
<feature type="domain" description="LTD" evidence="7">
    <location>
        <begin position="382"/>
        <end position="543"/>
    </location>
</feature>
<organism evidence="8 9">
    <name type="scientific">Chryseobacterium angstadtii</name>
    <dbReference type="NCBI Taxonomy" id="558151"/>
    <lineage>
        <taxon>Bacteria</taxon>
        <taxon>Pseudomonadati</taxon>
        <taxon>Bacteroidota</taxon>
        <taxon>Flavobacteriia</taxon>
        <taxon>Flavobacteriales</taxon>
        <taxon>Weeksellaceae</taxon>
        <taxon>Chryseobacterium group</taxon>
        <taxon>Chryseobacterium</taxon>
    </lineage>
</organism>
<dbReference type="InterPro" id="IPR007346">
    <property type="entry name" value="Endonuclease-I"/>
</dbReference>
<protein>
    <submittedName>
        <fullName evidence="8">Endonuclease I</fullName>
    </submittedName>
</protein>
<dbReference type="EMBL" id="LFND01000003">
    <property type="protein sequence ID" value="KMQ65085.1"/>
    <property type="molecule type" value="Genomic_DNA"/>
</dbReference>
<evidence type="ECO:0000256" key="3">
    <source>
        <dbReference type="ARBA" id="ARBA00022729"/>
    </source>
</evidence>
<proteinExistence type="inferred from homology"/>
<keyword evidence="4" id="KW-0378">Hydrolase</keyword>
<keyword evidence="2" id="KW-0540">Nuclease</keyword>
<dbReference type="Pfam" id="PF00041">
    <property type="entry name" value="fn3"/>
    <property type="match status" value="1"/>
</dbReference>
<evidence type="ECO:0000259" key="7">
    <source>
        <dbReference type="PROSITE" id="PS51841"/>
    </source>
</evidence>
<dbReference type="Pfam" id="PF18962">
    <property type="entry name" value="Por_Secre_tail"/>
    <property type="match status" value="1"/>
</dbReference>
<sequence length="633" mass="70191">MKKLLLPIILISSSVSAQIPAGYYDGTAGLTGYALKSKLHDIIAEKNVNWHYGDLQEYYKQTDLDVYYDHNSTNNPSNGNYILLDIYSEIPGGPDSYEYNSTQLQGSGSITGEGLAWNREHMVPQSTFSTGSISNYPMYSDLFYVVPVDAWINQRRSNYPYGVAGSTIYYSFTNGSKIGNDATPGLAYTGRVYEPINEFKGDVARALLYFAVRYEGKLNGFNHNAGTTPANDESQLDGTEERAFEPAYITMLKEWNALDPVSQREIDRNNTVYSIQKNRNPFIDNPGWVDLIWSETPDTNAPAAPINLSVAQQNANFVNLSWTPSTDTDILGYKIYMNGAATPIATTKNTSISIDRLTPSTTYTFTVKSYDKGYLESPVSNVATAATIASDGFSKDLMITKYIEGSSNNKAIEITNKTGHEVNLNNYNLNIQFSSGTSYYFSDSFQLEGKIANNETFVVLNPNAAFTCYTNSQAKFVTASTPMTYTGSQYVELAYKGFGTVDAIGLKSTANANGNVSLYRKNTVNQPTGTFTLSEWDSYAINYCQNLGGTLSTTDLITSNKEFKIYPNPAHDDLFVSGETQDIKAAQIIDVSGKIIYTEKDPFRNKKNISVQNLPSGFYFLKLDEKAYQFIKK</sequence>
<feature type="domain" description="Fibronectin type-III" evidence="6">
    <location>
        <begin position="304"/>
        <end position="390"/>
    </location>
</feature>
<keyword evidence="8" id="KW-0255">Endonuclease</keyword>
<evidence type="ECO:0000256" key="2">
    <source>
        <dbReference type="ARBA" id="ARBA00022722"/>
    </source>
</evidence>
<evidence type="ECO:0000313" key="8">
    <source>
        <dbReference type="EMBL" id="KMQ65085.1"/>
    </source>
</evidence>
<dbReference type="AlphaFoldDB" id="A0A0J7L7T3"/>
<dbReference type="InterPro" id="IPR003961">
    <property type="entry name" value="FN3_dom"/>
</dbReference>
<dbReference type="InterPro" id="IPR026444">
    <property type="entry name" value="Secre_tail"/>
</dbReference>
<dbReference type="SMART" id="SM00060">
    <property type="entry name" value="FN3"/>
    <property type="match status" value="1"/>
</dbReference>
<dbReference type="OrthoDB" id="5485925at2"/>
<dbReference type="CDD" id="cd00063">
    <property type="entry name" value="FN3"/>
    <property type="match status" value="1"/>
</dbReference>
<evidence type="ECO:0000259" key="6">
    <source>
        <dbReference type="PROSITE" id="PS50853"/>
    </source>
</evidence>
<dbReference type="InterPro" id="IPR036116">
    <property type="entry name" value="FN3_sf"/>
</dbReference>
<dbReference type="InterPro" id="IPR044925">
    <property type="entry name" value="His-Me_finger_sf"/>
</dbReference>
<dbReference type="SUPFAM" id="SSF54060">
    <property type="entry name" value="His-Me finger endonucleases"/>
    <property type="match status" value="1"/>
</dbReference>
<evidence type="ECO:0000313" key="9">
    <source>
        <dbReference type="Proteomes" id="UP000036261"/>
    </source>
</evidence>
<dbReference type="PANTHER" id="PTHR33607">
    <property type="entry name" value="ENDONUCLEASE-1"/>
    <property type="match status" value="1"/>
</dbReference>
<dbReference type="Pfam" id="PF00932">
    <property type="entry name" value="LTD"/>
    <property type="match status" value="1"/>
</dbReference>
<dbReference type="PATRIC" id="fig|558151.6.peg.2724"/>
<dbReference type="Gene3D" id="2.60.40.10">
    <property type="entry name" value="Immunoglobulins"/>
    <property type="match status" value="1"/>
</dbReference>
<name>A0A0J7L7T3_9FLAO</name>
<comment type="caution">
    <text evidence="8">The sequence shown here is derived from an EMBL/GenBank/DDBJ whole genome shotgun (WGS) entry which is preliminary data.</text>
</comment>
<dbReference type="InterPro" id="IPR013783">
    <property type="entry name" value="Ig-like_fold"/>
</dbReference>
<dbReference type="GO" id="GO:0004519">
    <property type="term" value="F:endonuclease activity"/>
    <property type="evidence" value="ECO:0007669"/>
    <property type="project" value="UniProtKB-KW"/>
</dbReference>
<keyword evidence="9" id="KW-1185">Reference proteome</keyword>
<dbReference type="SUPFAM" id="SSF49265">
    <property type="entry name" value="Fibronectin type III"/>
    <property type="match status" value="1"/>
</dbReference>
<keyword evidence="3 5" id="KW-0732">Signal</keyword>